<evidence type="ECO:0000313" key="3">
    <source>
        <dbReference type="Proteomes" id="UP000242205"/>
    </source>
</evidence>
<dbReference type="Proteomes" id="UP000242205">
    <property type="component" value="Chromosome"/>
</dbReference>
<dbReference type="PROSITE" id="PS50006">
    <property type="entry name" value="FHA_DOMAIN"/>
    <property type="match status" value="1"/>
</dbReference>
<dbReference type="OrthoDB" id="9801841at2"/>
<dbReference type="InterPro" id="IPR000253">
    <property type="entry name" value="FHA_dom"/>
</dbReference>
<evidence type="ECO:0000259" key="1">
    <source>
        <dbReference type="PROSITE" id="PS50006"/>
    </source>
</evidence>
<dbReference type="Pfam" id="PF00498">
    <property type="entry name" value="FHA"/>
    <property type="match status" value="1"/>
</dbReference>
<dbReference type="RefSeq" id="WP_102247975.1">
    <property type="nucleotide sequence ID" value="NZ_CP025682.1"/>
</dbReference>
<dbReference type="SMART" id="SM00240">
    <property type="entry name" value="FHA"/>
    <property type="match status" value="1"/>
</dbReference>
<reference evidence="2 3" key="1">
    <citation type="submission" date="2018-01" db="EMBL/GenBank/DDBJ databases">
        <authorList>
            <person name="Fu G.-Y."/>
        </authorList>
    </citation>
    <scope>NUCLEOTIDE SEQUENCE [LARGE SCALE GENOMIC DNA]</scope>
    <source>
        <strain evidence="2 3">SY39</strain>
    </source>
</reference>
<gene>
    <name evidence="2" type="ORF">C0099_13895</name>
</gene>
<dbReference type="AlphaFoldDB" id="A0A2I6S9I5"/>
<dbReference type="Gene3D" id="2.60.200.20">
    <property type="match status" value="1"/>
</dbReference>
<keyword evidence="3" id="KW-1185">Reference proteome</keyword>
<dbReference type="EMBL" id="CP025682">
    <property type="protein sequence ID" value="AUN95930.1"/>
    <property type="molecule type" value="Genomic_DNA"/>
</dbReference>
<dbReference type="KEGG" id="atw:C0099_13895"/>
<feature type="domain" description="FHA" evidence="1">
    <location>
        <begin position="191"/>
        <end position="239"/>
    </location>
</feature>
<sequence length="276" mass="28540">MPTSCILVAEILGGPAPRAGAVADEAGHTLERCRNRIKLAVESNGGKCADTATPELQAGFASADAAVLAACEMIDRVHALPPARGARFALRVGLAAGDGDAAVTAASRLRALARAGEALLDACAARALSAPTRQFARIVPAPARIGIEAGAEFILRHAEDTLAPAVQPGSPRLRVHHAGRTLYVDERHPRLLLGRDATNDLVIGDPRASRIHATIAHRAGGFVLIDHSSNGCWIEGHGTEARCVKGNEAGLPGRGRLGLGAPATDGDSNRVDFEVG</sequence>
<dbReference type="Gene3D" id="3.30.70.1230">
    <property type="entry name" value="Nucleotide cyclase"/>
    <property type="match status" value="1"/>
</dbReference>
<dbReference type="SUPFAM" id="SSF55073">
    <property type="entry name" value="Nucleotide cyclase"/>
    <property type="match status" value="1"/>
</dbReference>
<evidence type="ECO:0000313" key="2">
    <source>
        <dbReference type="EMBL" id="AUN95930.1"/>
    </source>
</evidence>
<dbReference type="CDD" id="cd00060">
    <property type="entry name" value="FHA"/>
    <property type="match status" value="1"/>
</dbReference>
<dbReference type="SUPFAM" id="SSF49879">
    <property type="entry name" value="SMAD/FHA domain"/>
    <property type="match status" value="1"/>
</dbReference>
<dbReference type="InterPro" id="IPR008984">
    <property type="entry name" value="SMAD_FHA_dom_sf"/>
</dbReference>
<protein>
    <recommendedName>
        <fullName evidence="1">FHA domain-containing protein</fullName>
    </recommendedName>
</protein>
<proteinExistence type="predicted"/>
<dbReference type="InterPro" id="IPR029787">
    <property type="entry name" value="Nucleotide_cyclase"/>
</dbReference>
<name>A0A2I6S9I5_9RHOO</name>
<organism evidence="2 3">
    <name type="scientific">Pseudazoarcus pumilus</name>
    <dbReference type="NCBI Taxonomy" id="2067960"/>
    <lineage>
        <taxon>Bacteria</taxon>
        <taxon>Pseudomonadati</taxon>
        <taxon>Pseudomonadota</taxon>
        <taxon>Betaproteobacteria</taxon>
        <taxon>Rhodocyclales</taxon>
        <taxon>Zoogloeaceae</taxon>
        <taxon>Pseudazoarcus</taxon>
    </lineage>
</organism>
<accession>A0A2I6S9I5</accession>